<keyword evidence="7" id="KW-0862">Zinc</keyword>
<keyword evidence="2" id="KW-1003">Cell membrane</keyword>
<comment type="caution">
    <text evidence="14">The sequence shown here is derived from an EMBL/GenBank/DDBJ whole genome shotgun (WGS) entry which is preliminary data.</text>
</comment>
<evidence type="ECO:0000256" key="2">
    <source>
        <dbReference type="ARBA" id="ARBA00022475"/>
    </source>
</evidence>
<evidence type="ECO:0000256" key="11">
    <source>
        <dbReference type="SAM" id="MobiDB-lite"/>
    </source>
</evidence>
<keyword evidence="3 14" id="KW-0645">Protease</keyword>
<proteinExistence type="predicted"/>
<evidence type="ECO:0000256" key="7">
    <source>
        <dbReference type="ARBA" id="ARBA00022833"/>
    </source>
</evidence>
<evidence type="ECO:0000256" key="5">
    <source>
        <dbReference type="ARBA" id="ARBA00022723"/>
    </source>
</evidence>
<dbReference type="PANTHER" id="PTHR43221">
    <property type="entry name" value="PROTEASE HTPX"/>
    <property type="match status" value="1"/>
</dbReference>
<evidence type="ECO:0000256" key="8">
    <source>
        <dbReference type="ARBA" id="ARBA00022989"/>
    </source>
</evidence>
<evidence type="ECO:0000256" key="3">
    <source>
        <dbReference type="ARBA" id="ARBA00022670"/>
    </source>
</evidence>
<gene>
    <name evidence="14" type="ORF">PROFUN_11736</name>
</gene>
<evidence type="ECO:0000256" key="4">
    <source>
        <dbReference type="ARBA" id="ARBA00022692"/>
    </source>
</evidence>
<evidence type="ECO:0000256" key="1">
    <source>
        <dbReference type="ARBA" id="ARBA00001947"/>
    </source>
</evidence>
<accession>A0A2P6MYH6</accession>
<keyword evidence="8 12" id="KW-1133">Transmembrane helix</keyword>
<evidence type="ECO:0000313" key="15">
    <source>
        <dbReference type="Proteomes" id="UP000241769"/>
    </source>
</evidence>
<dbReference type="AlphaFoldDB" id="A0A2P6MYH6"/>
<keyword evidence="4 12" id="KW-0812">Transmembrane</keyword>
<evidence type="ECO:0000259" key="13">
    <source>
        <dbReference type="Pfam" id="PF01435"/>
    </source>
</evidence>
<evidence type="ECO:0000256" key="12">
    <source>
        <dbReference type="SAM" id="Phobius"/>
    </source>
</evidence>
<evidence type="ECO:0000256" key="10">
    <source>
        <dbReference type="ARBA" id="ARBA00023136"/>
    </source>
</evidence>
<dbReference type="InterPro" id="IPR001915">
    <property type="entry name" value="Peptidase_M48"/>
</dbReference>
<dbReference type="Gene3D" id="3.30.2010.10">
    <property type="entry name" value="Metalloproteases ('zincins'), catalytic domain"/>
    <property type="match status" value="1"/>
</dbReference>
<dbReference type="InterPro" id="IPR050083">
    <property type="entry name" value="HtpX_protease"/>
</dbReference>
<name>A0A2P6MYH6_9EUKA</name>
<dbReference type="OrthoDB" id="272500at2759"/>
<dbReference type="Proteomes" id="UP000241769">
    <property type="component" value="Unassembled WGS sequence"/>
</dbReference>
<keyword evidence="15" id="KW-1185">Reference proteome</keyword>
<feature type="region of interest" description="Disordered" evidence="11">
    <location>
        <begin position="844"/>
        <end position="876"/>
    </location>
</feature>
<evidence type="ECO:0000256" key="9">
    <source>
        <dbReference type="ARBA" id="ARBA00023049"/>
    </source>
</evidence>
<sequence>MQRLVLRSNTVCRVHLHTAGVYQPRIKQLNPLCLKRFHGSHSTVDPTSGKDTPFTELRHDIRQRSRFAKLGYWAGFGALTGGTSLAIELALRNFAEVSDLGYSFFGVSALAAATTWFSLWSSGGKKIAEGMNGRLIVPGSGEGGNLIAPPMFYDTKHFTTLPKESDCFQCEETTSVFPSSSFISVVCTEDGWQLSREANLKSIPTIYWIPAKEMNAFAAGITHRDSVVAVTTGIAEVLTPGELYAVLAHEIGHLANQDSRTAMHLIAINAGYFAIFRIGLNMLSANRRGNAREGNKHAVAYVLMAAGALSSLLGLLYKQAVTRSREYAADACSLAFTGDHRELASALRKISQQHPSTQKDSPLSLPGNQMMFSHMYINNTSSAFSMGMPSFLMKLLSTHPATEDRIARLEQLNQKTLSGAEQYLIIAAYQILFINLGGHNKALPPFFEKRQTEILRMDGEGVTHNMEGGHELEGTGDQKLPNSSLSRPQENFGRLHLWRRQEILEAARHLNWLSLPPDSLNVFIIDQSRRVDTKKKWAMGEDEHWPQPSQDADASEHILYMCERFEGNAIRELEQLTRAFSTALSSNKELEASYWMNRLYLLEGSPGLRIKHPFLVGTIEEVLRVVHPTFQVNSVHHLIWAILTEHAGKVSEPFRTHLFSQMGRWLRLSDDHKRSTHRAKRIPLLLCLMTICRLQQKKRDGDGQYGYHYQSEMDLVWLWILSYFPDALREEHDALFESLVEVCKRQYHNYLEGETKEDTSLTKESREGLVSATKTIIELQETLERATKLGEKIAASCGQTRKLDIKPLTVEEWNTVRTALAEDDDAACTLEPCDAADRRKRKILDGEESDDSSSNKKVATLSNHSRPSTNDTPVTFADSLSTERKKSVMLAISPITPDTGYFNLYFTSQSRKALWFPTDPTFIRYLPEGSFEKGDGFLGPWGEERRAYAFVTKHMMLKIMGACHLNDVKDKLCQHGKMVYVHVRNFSHVPPEQWEMTKQFGKNPMPTPRSMGLTPVRDMNAKDMEAYFRRAIWDIILVWMLTGKLGADDLFLTSEGRPLILNMDYNHMSSTNKIVGTAFWTNSVLLYRQPHPRMTAVMAKIALEMKDEITMKMHKITDEVKDEHSALYTFVYVFKVFSFRSQVLTMIEMMRTCLKSLNQELVDKLEEAAARAPTKQRTEDVLNVRRLLSAILRNAIRLVVERNRSTAL</sequence>
<dbReference type="PANTHER" id="PTHR43221:SF2">
    <property type="entry name" value="PROTEASE HTPX HOMOLOG"/>
    <property type="match status" value="1"/>
</dbReference>
<comment type="cofactor">
    <cofactor evidence="1">
        <name>Zn(2+)</name>
        <dbReference type="ChEBI" id="CHEBI:29105"/>
    </cofactor>
</comment>
<keyword evidence="6" id="KW-0378">Hydrolase</keyword>
<dbReference type="STRING" id="1890364.A0A2P6MYH6"/>
<dbReference type="InParanoid" id="A0A2P6MYH6"/>
<dbReference type="Pfam" id="PF01435">
    <property type="entry name" value="Peptidase_M48"/>
    <property type="match status" value="1"/>
</dbReference>
<organism evidence="14 15">
    <name type="scientific">Planoprotostelium fungivorum</name>
    <dbReference type="NCBI Taxonomy" id="1890364"/>
    <lineage>
        <taxon>Eukaryota</taxon>
        <taxon>Amoebozoa</taxon>
        <taxon>Evosea</taxon>
        <taxon>Variosea</taxon>
        <taxon>Cavosteliida</taxon>
        <taxon>Cavosteliaceae</taxon>
        <taxon>Planoprotostelium</taxon>
    </lineage>
</organism>
<feature type="domain" description="Peptidase M48" evidence="13">
    <location>
        <begin position="194"/>
        <end position="411"/>
    </location>
</feature>
<dbReference type="GO" id="GO:0006508">
    <property type="term" value="P:proteolysis"/>
    <property type="evidence" value="ECO:0007669"/>
    <property type="project" value="UniProtKB-KW"/>
</dbReference>
<evidence type="ECO:0000256" key="6">
    <source>
        <dbReference type="ARBA" id="ARBA00022801"/>
    </source>
</evidence>
<reference evidence="14 15" key="1">
    <citation type="journal article" date="2018" name="Genome Biol. Evol.">
        <title>Multiple Roots of Fruiting Body Formation in Amoebozoa.</title>
        <authorList>
            <person name="Hillmann F."/>
            <person name="Forbes G."/>
            <person name="Novohradska S."/>
            <person name="Ferling I."/>
            <person name="Riege K."/>
            <person name="Groth M."/>
            <person name="Westermann M."/>
            <person name="Marz M."/>
            <person name="Spaller T."/>
            <person name="Winckler T."/>
            <person name="Schaap P."/>
            <person name="Glockner G."/>
        </authorList>
    </citation>
    <scope>NUCLEOTIDE SEQUENCE [LARGE SCALE GENOMIC DNA]</scope>
    <source>
        <strain evidence="14 15">Jena</strain>
    </source>
</reference>
<protein>
    <submittedName>
        <fullName evidence="14">Protease HtpX-like protein</fullName>
    </submittedName>
</protein>
<feature type="region of interest" description="Disordered" evidence="11">
    <location>
        <begin position="464"/>
        <end position="483"/>
    </location>
</feature>
<keyword evidence="5" id="KW-0479">Metal-binding</keyword>
<feature type="compositionally biased region" description="Basic and acidic residues" evidence="11">
    <location>
        <begin position="464"/>
        <end position="473"/>
    </location>
</feature>
<dbReference type="EMBL" id="MDYQ01000304">
    <property type="protein sequence ID" value="PRP76733.1"/>
    <property type="molecule type" value="Genomic_DNA"/>
</dbReference>
<feature type="compositionally biased region" description="Polar residues" evidence="11">
    <location>
        <begin position="855"/>
        <end position="873"/>
    </location>
</feature>
<evidence type="ECO:0000313" key="14">
    <source>
        <dbReference type="EMBL" id="PRP76733.1"/>
    </source>
</evidence>
<feature type="transmembrane region" description="Helical" evidence="12">
    <location>
        <begin position="102"/>
        <end position="121"/>
    </location>
</feature>
<keyword evidence="10 12" id="KW-0472">Membrane</keyword>
<feature type="transmembrane region" description="Helical" evidence="12">
    <location>
        <begin position="298"/>
        <end position="317"/>
    </location>
</feature>
<dbReference type="GO" id="GO:0004222">
    <property type="term" value="F:metalloendopeptidase activity"/>
    <property type="evidence" value="ECO:0007669"/>
    <property type="project" value="InterPro"/>
</dbReference>
<keyword evidence="9" id="KW-0482">Metalloprotease</keyword>
<dbReference type="GO" id="GO:0046872">
    <property type="term" value="F:metal ion binding"/>
    <property type="evidence" value="ECO:0007669"/>
    <property type="project" value="UniProtKB-KW"/>
</dbReference>
<feature type="transmembrane region" description="Helical" evidence="12">
    <location>
        <begin position="70"/>
        <end position="90"/>
    </location>
</feature>